<evidence type="ECO:0000256" key="1">
    <source>
        <dbReference type="SAM" id="Coils"/>
    </source>
</evidence>
<feature type="compositionally biased region" description="Basic and acidic residues" evidence="2">
    <location>
        <begin position="113"/>
        <end position="125"/>
    </location>
</feature>
<protein>
    <submittedName>
        <fullName evidence="3">Uncharacterized protein</fullName>
    </submittedName>
</protein>
<proteinExistence type="predicted"/>
<dbReference type="EMBL" id="JH795874">
    <property type="protein sequence ID" value="EJT98193.1"/>
    <property type="molecule type" value="Genomic_DNA"/>
</dbReference>
<evidence type="ECO:0000313" key="3">
    <source>
        <dbReference type="EMBL" id="EJT98193.1"/>
    </source>
</evidence>
<evidence type="ECO:0000313" key="4">
    <source>
        <dbReference type="Proteomes" id="UP000030653"/>
    </source>
</evidence>
<sequence length="125" mass="14031">MVNLKRIPRKRPPPPSDRSPPPSPTSLPPSVLAQASPGGRIAGRSRAHTRWLIARANKAHAEAEREVMRAELEMLKAEEERLIFEKEGLVDELLRRELGEEGERLIGDPVLPRGRDAPWLDKHGD</sequence>
<feature type="compositionally biased region" description="Pro residues" evidence="2">
    <location>
        <begin position="13"/>
        <end position="27"/>
    </location>
</feature>
<name>M5FRD5_DACPD</name>
<accession>M5FRD5</accession>
<dbReference type="HOGENOM" id="CLU_1992566_0_0_1"/>
<dbReference type="RefSeq" id="XP_040625091.1">
    <property type="nucleotide sequence ID" value="XM_040769184.1"/>
</dbReference>
<feature type="region of interest" description="Disordered" evidence="2">
    <location>
        <begin position="102"/>
        <end position="125"/>
    </location>
</feature>
<dbReference type="Proteomes" id="UP000030653">
    <property type="component" value="Unassembled WGS sequence"/>
</dbReference>
<evidence type="ECO:0000256" key="2">
    <source>
        <dbReference type="SAM" id="MobiDB-lite"/>
    </source>
</evidence>
<reference evidence="3 4" key="1">
    <citation type="journal article" date="2012" name="Science">
        <title>The Paleozoic origin of enzymatic lignin decomposition reconstructed from 31 fungal genomes.</title>
        <authorList>
            <person name="Floudas D."/>
            <person name="Binder M."/>
            <person name="Riley R."/>
            <person name="Barry K."/>
            <person name="Blanchette R.A."/>
            <person name="Henrissat B."/>
            <person name="Martinez A.T."/>
            <person name="Otillar R."/>
            <person name="Spatafora J.W."/>
            <person name="Yadav J.S."/>
            <person name="Aerts A."/>
            <person name="Benoit I."/>
            <person name="Boyd A."/>
            <person name="Carlson A."/>
            <person name="Copeland A."/>
            <person name="Coutinho P.M."/>
            <person name="de Vries R.P."/>
            <person name="Ferreira P."/>
            <person name="Findley K."/>
            <person name="Foster B."/>
            <person name="Gaskell J."/>
            <person name="Glotzer D."/>
            <person name="Gorecki P."/>
            <person name="Heitman J."/>
            <person name="Hesse C."/>
            <person name="Hori C."/>
            <person name="Igarashi K."/>
            <person name="Jurgens J.A."/>
            <person name="Kallen N."/>
            <person name="Kersten P."/>
            <person name="Kohler A."/>
            <person name="Kuees U."/>
            <person name="Kumar T.K.A."/>
            <person name="Kuo A."/>
            <person name="LaButti K."/>
            <person name="Larrondo L.F."/>
            <person name="Lindquist E."/>
            <person name="Ling A."/>
            <person name="Lombard V."/>
            <person name="Lucas S."/>
            <person name="Lundell T."/>
            <person name="Martin R."/>
            <person name="McLaughlin D.J."/>
            <person name="Morgenstern I."/>
            <person name="Morin E."/>
            <person name="Murat C."/>
            <person name="Nagy L.G."/>
            <person name="Nolan M."/>
            <person name="Ohm R.A."/>
            <person name="Patyshakuliyeva A."/>
            <person name="Rokas A."/>
            <person name="Ruiz-Duenas F.J."/>
            <person name="Sabat G."/>
            <person name="Salamov A."/>
            <person name="Samejima M."/>
            <person name="Schmutz J."/>
            <person name="Slot J.C."/>
            <person name="St John F."/>
            <person name="Stenlid J."/>
            <person name="Sun H."/>
            <person name="Sun S."/>
            <person name="Syed K."/>
            <person name="Tsang A."/>
            <person name="Wiebenga A."/>
            <person name="Young D."/>
            <person name="Pisabarro A."/>
            <person name="Eastwood D.C."/>
            <person name="Martin F."/>
            <person name="Cullen D."/>
            <person name="Grigoriev I.V."/>
            <person name="Hibbett D.S."/>
        </authorList>
    </citation>
    <scope>NUCLEOTIDE SEQUENCE [LARGE SCALE GENOMIC DNA]</scope>
    <source>
        <strain evidence="3 4">DJM-731 SS1</strain>
    </source>
</reference>
<feature type="coiled-coil region" evidence="1">
    <location>
        <begin position="53"/>
        <end position="87"/>
    </location>
</feature>
<dbReference type="AlphaFoldDB" id="M5FRD5"/>
<feature type="region of interest" description="Disordered" evidence="2">
    <location>
        <begin position="1"/>
        <end position="45"/>
    </location>
</feature>
<keyword evidence="4" id="KW-1185">Reference proteome</keyword>
<keyword evidence="1" id="KW-0175">Coiled coil</keyword>
<gene>
    <name evidence="3" type="ORF">DACRYDRAFT_111168</name>
</gene>
<dbReference type="GeneID" id="63684246"/>
<feature type="compositionally biased region" description="Basic residues" evidence="2">
    <location>
        <begin position="1"/>
        <end position="12"/>
    </location>
</feature>
<organism evidence="3 4">
    <name type="scientific">Dacryopinax primogenitus (strain DJM 731)</name>
    <name type="common">Brown rot fungus</name>
    <dbReference type="NCBI Taxonomy" id="1858805"/>
    <lineage>
        <taxon>Eukaryota</taxon>
        <taxon>Fungi</taxon>
        <taxon>Dikarya</taxon>
        <taxon>Basidiomycota</taxon>
        <taxon>Agaricomycotina</taxon>
        <taxon>Dacrymycetes</taxon>
        <taxon>Dacrymycetales</taxon>
        <taxon>Dacrymycetaceae</taxon>
        <taxon>Dacryopinax</taxon>
    </lineage>
</organism>